<dbReference type="Proteomes" id="UP000825729">
    <property type="component" value="Unassembled WGS sequence"/>
</dbReference>
<comment type="caution">
    <text evidence="3">The sequence shown here is derived from an EMBL/GenBank/DDBJ whole genome shotgun (WGS) entry which is preliminary data.</text>
</comment>
<gene>
    <name evidence="3" type="ORF">H6P81_005762</name>
</gene>
<evidence type="ECO:0000313" key="3">
    <source>
        <dbReference type="EMBL" id="KAG9452858.1"/>
    </source>
</evidence>
<feature type="region of interest" description="Disordered" evidence="2">
    <location>
        <begin position="1"/>
        <end position="54"/>
    </location>
</feature>
<sequence length="185" mass="20733">MRKKTSAKSSSTHLATSPKPPKPVDFDINLFSASKKPGSASKRPRSVSPLLQPVTSPLHKPVASIADVKDLASSHADSIKRHLELSHSKVLRDIDAYACRISKRFKIQIQECQQLMDEADREQKNLDERIHQNMTEMKASYAEFISDTQATASRVCKVSITELRQSAERAIESLRSRYRMTSAPV</sequence>
<dbReference type="PANTHER" id="PTHR37371">
    <property type="entry name" value="OS08G0180400 PROTEIN"/>
    <property type="match status" value="1"/>
</dbReference>
<keyword evidence="4" id="KW-1185">Reference proteome</keyword>
<accession>A0AAV7EVJ2</accession>
<evidence type="ECO:0000313" key="4">
    <source>
        <dbReference type="Proteomes" id="UP000825729"/>
    </source>
</evidence>
<proteinExistence type="predicted"/>
<reference evidence="3 4" key="1">
    <citation type="submission" date="2021-07" db="EMBL/GenBank/DDBJ databases">
        <title>The Aristolochia fimbriata genome: insights into angiosperm evolution, floral development and chemical biosynthesis.</title>
        <authorList>
            <person name="Jiao Y."/>
        </authorList>
    </citation>
    <scope>NUCLEOTIDE SEQUENCE [LARGE SCALE GENOMIC DNA]</scope>
    <source>
        <strain evidence="3">IBCAS-2021</strain>
        <tissue evidence="3">Leaf</tissue>
    </source>
</reference>
<keyword evidence="1" id="KW-0175">Coiled coil</keyword>
<protein>
    <submittedName>
        <fullName evidence="3">Uncharacterized protein</fullName>
    </submittedName>
</protein>
<dbReference type="AlphaFoldDB" id="A0AAV7EVJ2"/>
<feature type="coiled-coil region" evidence="1">
    <location>
        <begin position="102"/>
        <end position="136"/>
    </location>
</feature>
<evidence type="ECO:0000256" key="2">
    <source>
        <dbReference type="SAM" id="MobiDB-lite"/>
    </source>
</evidence>
<dbReference type="EMBL" id="JAINDJ010000003">
    <property type="protein sequence ID" value="KAG9452858.1"/>
    <property type="molecule type" value="Genomic_DNA"/>
</dbReference>
<organism evidence="3 4">
    <name type="scientific">Aristolochia fimbriata</name>
    <name type="common">White veined hardy Dutchman's pipe vine</name>
    <dbReference type="NCBI Taxonomy" id="158543"/>
    <lineage>
        <taxon>Eukaryota</taxon>
        <taxon>Viridiplantae</taxon>
        <taxon>Streptophyta</taxon>
        <taxon>Embryophyta</taxon>
        <taxon>Tracheophyta</taxon>
        <taxon>Spermatophyta</taxon>
        <taxon>Magnoliopsida</taxon>
        <taxon>Magnoliidae</taxon>
        <taxon>Piperales</taxon>
        <taxon>Aristolochiaceae</taxon>
        <taxon>Aristolochia</taxon>
    </lineage>
</organism>
<dbReference type="PANTHER" id="PTHR37371:SF1">
    <property type="entry name" value="KINESIN-LIKE PROTEIN"/>
    <property type="match status" value="1"/>
</dbReference>
<name>A0AAV7EVJ2_ARIFI</name>
<evidence type="ECO:0000256" key="1">
    <source>
        <dbReference type="SAM" id="Coils"/>
    </source>
</evidence>